<proteinExistence type="predicted"/>
<dbReference type="GO" id="GO:0099503">
    <property type="term" value="C:secretory vesicle"/>
    <property type="evidence" value="ECO:0007669"/>
    <property type="project" value="TreeGrafter"/>
</dbReference>
<feature type="region of interest" description="Disordered" evidence="2">
    <location>
        <begin position="1"/>
        <end position="43"/>
    </location>
</feature>
<feature type="compositionally biased region" description="Low complexity" evidence="2">
    <location>
        <begin position="352"/>
        <end position="363"/>
    </location>
</feature>
<feature type="region of interest" description="Disordered" evidence="2">
    <location>
        <begin position="1017"/>
        <end position="1275"/>
    </location>
</feature>
<feature type="compositionally biased region" description="Polar residues" evidence="2">
    <location>
        <begin position="1122"/>
        <end position="1132"/>
    </location>
</feature>
<dbReference type="Proteomes" id="UP001174909">
    <property type="component" value="Unassembled WGS sequence"/>
</dbReference>
<feature type="compositionally biased region" description="Gly residues" evidence="2">
    <location>
        <begin position="1337"/>
        <end position="1346"/>
    </location>
</feature>
<feature type="compositionally biased region" description="Polar residues" evidence="2">
    <location>
        <begin position="1228"/>
        <end position="1243"/>
    </location>
</feature>
<feature type="compositionally biased region" description="Pro residues" evidence="2">
    <location>
        <begin position="239"/>
        <end position="254"/>
    </location>
</feature>
<organism evidence="3 4">
    <name type="scientific">Geodia barretti</name>
    <name type="common">Barrett's horny sponge</name>
    <dbReference type="NCBI Taxonomy" id="519541"/>
    <lineage>
        <taxon>Eukaryota</taxon>
        <taxon>Metazoa</taxon>
        <taxon>Porifera</taxon>
        <taxon>Demospongiae</taxon>
        <taxon>Heteroscleromorpha</taxon>
        <taxon>Tetractinellida</taxon>
        <taxon>Astrophorina</taxon>
        <taxon>Geodiidae</taxon>
        <taxon>Geodia</taxon>
    </lineage>
</organism>
<evidence type="ECO:0000313" key="3">
    <source>
        <dbReference type="EMBL" id="CAI8016967.1"/>
    </source>
</evidence>
<evidence type="ECO:0000313" key="4">
    <source>
        <dbReference type="Proteomes" id="UP001174909"/>
    </source>
</evidence>
<feature type="compositionally biased region" description="Basic and acidic residues" evidence="2">
    <location>
        <begin position="921"/>
        <end position="933"/>
    </location>
</feature>
<protein>
    <submittedName>
        <fullName evidence="3">Uncharacterized protein</fullName>
    </submittedName>
</protein>
<feature type="compositionally biased region" description="Pro residues" evidence="2">
    <location>
        <begin position="1053"/>
        <end position="1063"/>
    </location>
</feature>
<feature type="compositionally biased region" description="Basic and acidic residues" evidence="2">
    <location>
        <begin position="183"/>
        <end position="193"/>
    </location>
</feature>
<dbReference type="EMBL" id="CASHTH010001581">
    <property type="protein sequence ID" value="CAI8016967.1"/>
    <property type="molecule type" value="Genomic_DNA"/>
</dbReference>
<dbReference type="PANTHER" id="PTHR45999:SF6">
    <property type="entry name" value="MHD2 DOMAIN-CONTAINING PROTEIN"/>
    <property type="match status" value="1"/>
</dbReference>
<feature type="compositionally biased region" description="Polar residues" evidence="2">
    <location>
        <begin position="1178"/>
        <end position="1188"/>
    </location>
</feature>
<feature type="compositionally biased region" description="Basic and acidic residues" evidence="2">
    <location>
        <begin position="23"/>
        <end position="35"/>
    </location>
</feature>
<name>A0AA35RV31_GEOBA</name>
<feature type="region of interest" description="Disordered" evidence="2">
    <location>
        <begin position="183"/>
        <end position="203"/>
    </location>
</feature>
<evidence type="ECO:0000256" key="1">
    <source>
        <dbReference type="ARBA" id="ARBA00022483"/>
    </source>
</evidence>
<feature type="region of interest" description="Disordered" evidence="2">
    <location>
        <begin position="239"/>
        <end position="267"/>
    </location>
</feature>
<feature type="compositionally biased region" description="Basic and acidic residues" evidence="2">
    <location>
        <begin position="77"/>
        <end position="90"/>
    </location>
</feature>
<feature type="compositionally biased region" description="Acidic residues" evidence="2">
    <location>
        <begin position="1211"/>
        <end position="1222"/>
    </location>
</feature>
<feature type="region of interest" description="Disordered" evidence="2">
    <location>
        <begin position="281"/>
        <end position="370"/>
    </location>
</feature>
<evidence type="ECO:0000256" key="2">
    <source>
        <dbReference type="SAM" id="MobiDB-lite"/>
    </source>
</evidence>
<feature type="region of interest" description="Disordered" evidence="2">
    <location>
        <begin position="1322"/>
        <end position="1350"/>
    </location>
</feature>
<gene>
    <name evidence="3" type="ORF">GBAR_LOCUS10358</name>
</gene>
<reference evidence="3" key="1">
    <citation type="submission" date="2023-03" db="EMBL/GenBank/DDBJ databases">
        <authorList>
            <person name="Steffen K."/>
            <person name="Cardenas P."/>
        </authorList>
    </citation>
    <scope>NUCLEOTIDE SEQUENCE</scope>
</reference>
<keyword evidence="4" id="KW-1185">Reference proteome</keyword>
<dbReference type="PANTHER" id="PTHR45999">
    <property type="entry name" value="UNC-13-4A, ISOFORM B"/>
    <property type="match status" value="1"/>
</dbReference>
<dbReference type="GO" id="GO:0006887">
    <property type="term" value="P:exocytosis"/>
    <property type="evidence" value="ECO:0007669"/>
    <property type="project" value="UniProtKB-KW"/>
</dbReference>
<accession>A0AA35RV31</accession>
<feature type="compositionally biased region" description="Low complexity" evidence="2">
    <location>
        <begin position="1021"/>
        <end position="1052"/>
    </location>
</feature>
<feature type="region of interest" description="Disordered" evidence="2">
    <location>
        <begin position="77"/>
        <end position="132"/>
    </location>
</feature>
<keyword evidence="1" id="KW-0268">Exocytosis</keyword>
<feature type="non-terminal residue" evidence="3">
    <location>
        <position position="1"/>
    </location>
</feature>
<feature type="compositionally biased region" description="Basic and acidic residues" evidence="2">
    <location>
        <begin position="1085"/>
        <end position="1100"/>
    </location>
</feature>
<feature type="compositionally biased region" description="Low complexity" evidence="2">
    <location>
        <begin position="102"/>
        <end position="119"/>
    </location>
</feature>
<feature type="compositionally biased region" description="Pro residues" evidence="2">
    <location>
        <begin position="890"/>
        <end position="900"/>
    </location>
</feature>
<dbReference type="InterPro" id="IPR052095">
    <property type="entry name" value="UNC-13_domain"/>
</dbReference>
<comment type="caution">
    <text evidence="3">The sequence shown here is derived from an EMBL/GenBank/DDBJ whole genome shotgun (WGS) entry which is preliminary data.</text>
</comment>
<feature type="compositionally biased region" description="Basic and acidic residues" evidence="2">
    <location>
        <begin position="1142"/>
        <end position="1154"/>
    </location>
</feature>
<sequence length="1513" mass="167948">MEQAIKVLNASKSVFRHRRHKSGGKEGEKETEQESKPAPTSLFPLQELLEQLLRQEAELWKKNEGLVQANIRVTEARKETRERENADRSLRATPGPTPTPTPSLTTSPSPHTPTATPPLTSHPPPDSRDAADSETDKMFCLVQYGRLTDDIHRYFRRLEKRHACLYLTKRRAKHENLRHVETQARSDNDDGHGPEVQSAAGYLLNGGAGDGQLVTLRDEELLVFRAALMCAQFPMLSAPSPPRGGSPTPTPPTVPLSTIGSPEVGDLSRTAPAEVNVELMKTAASPASTGRGSPRLRRSVSDRNKTRLRATGEGLKSLPVDNEGGVASVDGEEGGADSRSEAGRGRTRPGLRRVSSSSSNSSRRISKRLSMDAASMLPAVDSDDDDELTELIRPRSLRQRDSAHLVGREHPFSPMVNREMLCSLVRRAFKQTEEQQLQLEQMLKHDYGRRSKGEILAKELAGQLQVLENNAHPFYKPKLFVTRNIGYEQWLQAEKQRVRSLIDKFWHFSLPRPQLWRHYNPTDYHRAYTLLLTRIICCESRTERREPVHAGKTPSSPLSPTAQRLLTEFGLRYGVGDLYRKIIYLDYLARHFDYEVWYIRHCTEELRSIRELLPRNRNKITAVRKEMDLLKTTVHLLHGQTDNCLTKIDRLFQDSPTEGVASLIELLAEVLDAEMSLFGKRVLTVEEWLKRYLKRGFALRYERRKEIHADETMNTRTAKPFVPTPALVNALLLSIKDEVKEYRDKFQPVFRRYFDIVPFARIEFYRLMCADACSLCLRTIHKPETRSRLNLEMLGLLYRLNERDSEWENVIPPDMQQWRHSFVDLSLIWMEVLGKQINKWVLSAVAKDKWTLLHLCGPVATSRTDTGGGSFPAHPVTTTAVIPGISASPFPSPGFTPKPNTPQASVGSIGSRGAFMPYRKPSGEKRRGGKESNSRSSSSRLVSPTDNAVRAVAEIPDLVIRGAHRSTPTLGPSPQDNIMKFWQAGRLQDYQRRGELEHSSTVEPAAEIEVCVSVYGSRDASPTNQPSPSSPPQVTQSNSDNPHRQQSSTQQEQPPPLLNPAPRMPETGDIDIGNEGVRESVGGEGGRDSQPDGREVDTRFEAVGTPGLVINSAAEDQDPVADTTTSRTSAGNESRPVLAMDQGDKELAGKREDDQFPSPARSDYRTPSPISDQHLRELSSSTTDNPVNRTPGEEDPQSEVVTGEGDRGGDEGEEDDDGEEAPDGIVFQPQSFPSAEPTTTTIGSREDEGGAVKPKPRPVRSGEPVIAGEDNKPRVTSAFTRLSPSREPVFVEDGSTVSSVASSFRDTSSHLRKDFSSLSLDRHSDMEESSFQIDGGQQRGRGGAGDSGRHVHGEGTRWGGVGGEGSAYLLPVSNSPVDLVTMLTRLAGFTSTLLATLTPKLRHGAVPGLDEPRRAHDYAPDVANAKRQASQQLKHVENTHAEFLKKLHKIMNNSLRLYADNLMCMDLCCWSNSEATQLLVSEVGRHPSVSYHTARARDFGNGELCELGSLFGG</sequence>
<feature type="region of interest" description="Disordered" evidence="2">
    <location>
        <begin position="887"/>
        <end position="948"/>
    </location>
</feature>